<evidence type="ECO:0000313" key="2">
    <source>
        <dbReference type="Proteomes" id="UP000192527"/>
    </source>
</evidence>
<dbReference type="EMBL" id="CP020772">
    <property type="protein sequence ID" value="ARI79281.1"/>
    <property type="molecule type" value="Genomic_DNA"/>
</dbReference>
<evidence type="ECO:0008006" key="3">
    <source>
        <dbReference type="Google" id="ProtNLM"/>
    </source>
</evidence>
<dbReference type="OrthoDB" id="2167122at2"/>
<dbReference type="AlphaFoldDB" id="A0A1W6A199"/>
<organism evidence="1 2">
    <name type="scientific">Halobacillus mangrovi</name>
    <dbReference type="NCBI Taxonomy" id="402384"/>
    <lineage>
        <taxon>Bacteria</taxon>
        <taxon>Bacillati</taxon>
        <taxon>Bacillota</taxon>
        <taxon>Bacilli</taxon>
        <taxon>Bacillales</taxon>
        <taxon>Bacillaceae</taxon>
        <taxon>Halobacillus</taxon>
    </lineage>
</organism>
<protein>
    <recommendedName>
        <fullName evidence="3">DNA-binding protein</fullName>
    </recommendedName>
</protein>
<reference evidence="1 2" key="1">
    <citation type="submission" date="2017-04" db="EMBL/GenBank/DDBJ databases">
        <title>The whole genome sequencing and assembly of Halobacillus mangrovi strain.</title>
        <authorList>
            <person name="Lee S.-J."/>
            <person name="Park M.-K."/>
            <person name="Kim J.-Y."/>
            <person name="Lee Y.-J."/>
            <person name="Yi H."/>
            <person name="Bahn Y.-S."/>
            <person name="Kim J.F."/>
            <person name="Lee D.-W."/>
        </authorList>
    </citation>
    <scope>NUCLEOTIDE SEQUENCE [LARGE SCALE GENOMIC DNA]</scope>
    <source>
        <strain evidence="1 2">KTB 131</strain>
    </source>
</reference>
<dbReference type="KEGG" id="hmn:HM131_19080"/>
<keyword evidence="2" id="KW-1185">Reference proteome</keyword>
<name>A0A1W6A199_9BACI</name>
<gene>
    <name evidence="1" type="ORF">HM131_19080</name>
</gene>
<proteinExistence type="predicted"/>
<sequence>MYLEEVQKHLESFEMEVMLMNSKQLKQLLNLSWPTIEKVFLVDPNFPSIRIGNKWAFNRREVQKYIDRWSKNTREKEE</sequence>
<evidence type="ECO:0000313" key="1">
    <source>
        <dbReference type="EMBL" id="ARI79281.1"/>
    </source>
</evidence>
<accession>A0A1W6A199</accession>
<dbReference type="Proteomes" id="UP000192527">
    <property type="component" value="Chromosome"/>
</dbReference>
<dbReference type="STRING" id="402384.HM131_19080"/>